<protein>
    <submittedName>
        <fullName evidence="1">DUF4279 domain-containing protein</fullName>
    </submittedName>
</protein>
<evidence type="ECO:0000313" key="2">
    <source>
        <dbReference type="Proteomes" id="UP001139260"/>
    </source>
</evidence>
<evidence type="ECO:0000313" key="1">
    <source>
        <dbReference type="EMBL" id="MCK8141821.1"/>
    </source>
</evidence>
<name>A0A9X2BPV1_9FLAO</name>
<proteinExistence type="predicted"/>
<keyword evidence="2" id="KW-1185">Reference proteome</keyword>
<dbReference type="InterPro" id="IPR025459">
    <property type="entry name" value="DUF4279"/>
</dbReference>
<dbReference type="AlphaFoldDB" id="A0A9X2BPV1"/>
<comment type="caution">
    <text evidence="1">The sequence shown here is derived from an EMBL/GenBank/DDBJ whole genome shotgun (WGS) entry which is preliminary data.</text>
</comment>
<reference evidence="1" key="1">
    <citation type="submission" date="2022-04" db="EMBL/GenBank/DDBJ databases">
        <title>Flavobacterium pygoscelis sp. nov. isolated from Chinstrap chick (Pygoscelis antarcticus).</title>
        <authorList>
            <person name="Irgang R."/>
            <person name="Poblete-Morales M."/>
            <person name="Avendano-Herrera R."/>
        </authorList>
    </citation>
    <scope>NUCLEOTIDE SEQUENCE</scope>
    <source>
        <strain evidence="1">I-SCBP12n</strain>
    </source>
</reference>
<dbReference type="Proteomes" id="UP001139260">
    <property type="component" value="Unassembled WGS sequence"/>
</dbReference>
<organism evidence="1 2">
    <name type="scientific">Flavobacterium pygoscelis</name>
    <dbReference type="NCBI Taxonomy" id="2893176"/>
    <lineage>
        <taxon>Bacteria</taxon>
        <taxon>Pseudomonadati</taxon>
        <taxon>Bacteroidota</taxon>
        <taxon>Flavobacteriia</taxon>
        <taxon>Flavobacteriales</taxon>
        <taxon>Flavobacteriaceae</taxon>
        <taxon>Flavobacterium</taxon>
    </lineage>
</organism>
<dbReference type="RefSeq" id="WP_248428180.1">
    <property type="nucleotide sequence ID" value="NZ_JALNUB010000004.1"/>
</dbReference>
<sequence length="138" mass="16308">MDYHTNIKIVFSIFGSDFNPIDFTESINISPTKFWVEGELIPNNKKNKKREESCWEYSIQSETIYFEEVSEIFYNIFNNKIENINNYLTEVKNVTVKFDIVLELAEEQGVSLFFNRNFLSMVSKLDSEIDVDTYILKD</sequence>
<accession>A0A9X2BPV1</accession>
<gene>
    <name evidence="1" type="ORF">MW871_07925</name>
</gene>
<dbReference type="EMBL" id="JALNUB010000004">
    <property type="protein sequence ID" value="MCK8141821.1"/>
    <property type="molecule type" value="Genomic_DNA"/>
</dbReference>
<dbReference type="Pfam" id="PF14106">
    <property type="entry name" value="DUF4279"/>
    <property type="match status" value="1"/>
</dbReference>